<dbReference type="Gene3D" id="2.40.50.100">
    <property type="match status" value="1"/>
</dbReference>
<dbReference type="PANTHER" id="PTHR43416:SF5">
    <property type="entry name" value="DIHYDROLIPOYLLYSINE-RESIDUE SUCCINYLTRANSFERASE COMPONENT OF 2-OXOGLUTARATE DEHYDROGENASE COMPLEX, MITOCHONDRIAL"/>
    <property type="match status" value="1"/>
</dbReference>
<dbReference type="PROSITE" id="PS50968">
    <property type="entry name" value="BIOTINYL_LIPOYL"/>
    <property type="match status" value="1"/>
</dbReference>
<dbReference type="GO" id="GO:0005739">
    <property type="term" value="C:mitochondrion"/>
    <property type="evidence" value="ECO:0007669"/>
    <property type="project" value="TreeGrafter"/>
</dbReference>
<dbReference type="GO" id="GO:0004149">
    <property type="term" value="F:dihydrolipoyllysine-residue succinyltransferase activity"/>
    <property type="evidence" value="ECO:0007669"/>
    <property type="project" value="TreeGrafter"/>
</dbReference>
<dbReference type="Pfam" id="PF00364">
    <property type="entry name" value="Biotin_lipoyl"/>
    <property type="match status" value="1"/>
</dbReference>
<dbReference type="Proteomes" id="UP000247498">
    <property type="component" value="Unassembled WGS sequence"/>
</dbReference>
<dbReference type="STRING" id="307507.A0A2V0PFA3"/>
<reference evidence="5 6" key="1">
    <citation type="journal article" date="2018" name="Sci. Rep.">
        <title>Raphidocelis subcapitata (=Pseudokirchneriella subcapitata) provides an insight into genome evolution and environmental adaptations in the Sphaeropleales.</title>
        <authorList>
            <person name="Suzuki S."/>
            <person name="Yamaguchi H."/>
            <person name="Nakajima N."/>
            <person name="Kawachi M."/>
        </authorList>
    </citation>
    <scope>NUCLEOTIDE SEQUENCE [LARGE SCALE GENOMIC DNA]</scope>
    <source>
        <strain evidence="5 6">NIES-35</strain>
    </source>
</reference>
<dbReference type="CDD" id="cd06849">
    <property type="entry name" value="lipoyl_domain"/>
    <property type="match status" value="1"/>
</dbReference>
<evidence type="ECO:0000313" key="6">
    <source>
        <dbReference type="Proteomes" id="UP000247498"/>
    </source>
</evidence>
<dbReference type="InterPro" id="IPR003016">
    <property type="entry name" value="2-oxoA_DH_lipoyl-BS"/>
</dbReference>
<protein>
    <recommendedName>
        <fullName evidence="4">Lipoyl-binding domain-containing protein</fullName>
    </recommendedName>
</protein>
<feature type="domain" description="Lipoyl-binding" evidence="4">
    <location>
        <begin position="26"/>
        <end position="101"/>
    </location>
</feature>
<comment type="similarity">
    <text evidence="1">Belongs to the 2-oxoacid dehydrogenase family.</text>
</comment>
<dbReference type="OrthoDB" id="5391403at2759"/>
<dbReference type="AlphaFoldDB" id="A0A2V0PFA3"/>
<dbReference type="InParanoid" id="A0A2V0PFA3"/>
<organism evidence="5 6">
    <name type="scientific">Raphidocelis subcapitata</name>
    <dbReference type="NCBI Taxonomy" id="307507"/>
    <lineage>
        <taxon>Eukaryota</taxon>
        <taxon>Viridiplantae</taxon>
        <taxon>Chlorophyta</taxon>
        <taxon>core chlorophytes</taxon>
        <taxon>Chlorophyceae</taxon>
        <taxon>CS clade</taxon>
        <taxon>Sphaeropleales</taxon>
        <taxon>Selenastraceae</taxon>
        <taxon>Raphidocelis</taxon>
    </lineage>
</organism>
<keyword evidence="3" id="KW-0809">Transit peptide</keyword>
<evidence type="ECO:0000256" key="3">
    <source>
        <dbReference type="ARBA" id="ARBA00022946"/>
    </source>
</evidence>
<dbReference type="GO" id="GO:0006099">
    <property type="term" value="P:tricarboxylic acid cycle"/>
    <property type="evidence" value="ECO:0007669"/>
    <property type="project" value="TreeGrafter"/>
</dbReference>
<name>A0A2V0PFA3_9CHLO</name>
<comment type="caution">
    <text evidence="5">The sequence shown here is derived from an EMBL/GenBank/DDBJ whole genome shotgun (WGS) entry which is preliminary data.</text>
</comment>
<evidence type="ECO:0000256" key="1">
    <source>
        <dbReference type="ARBA" id="ARBA00007317"/>
    </source>
</evidence>
<keyword evidence="2" id="KW-0450">Lipoyl</keyword>
<dbReference type="PANTHER" id="PTHR43416">
    <property type="entry name" value="DIHYDROLIPOYLLYSINE-RESIDUE SUCCINYLTRANSFERASE COMPONENT OF 2-OXOGLUTARATE DEHYDROGENASE COMPLEX, MITOCHONDRIAL-RELATED"/>
    <property type="match status" value="1"/>
</dbReference>
<dbReference type="InterPro" id="IPR050537">
    <property type="entry name" value="2-oxoacid_dehydrogenase"/>
</dbReference>
<sequence>MLVSRLAAGLARLGSGGGPAWGAAFATNVVVPALGESVTDGTLCAVLKRAGDPVRENDVIAQIETDKVTIDIKAPCDGTVLGILVKPDDTVIPGQLIATVDQAAAPTGLFTAAPAAAAPAAAAPAAAGSSGGGAAAAAAAAAHGRVPGIKFPPRATPDGIRISSLPAAEAASWQQQAVGGGGGGGAPAPAAAAHAAAAAAAAPAHAAHAPPPPVSASAAALGLTARAKVVTTRLKEQPARMRMTERELEAIMLGGATD</sequence>
<accession>A0A2V0PFA3</accession>
<proteinExistence type="inferred from homology"/>
<dbReference type="SUPFAM" id="SSF51230">
    <property type="entry name" value="Single hybrid motif"/>
    <property type="match status" value="1"/>
</dbReference>
<gene>
    <name evidence="5" type="ORF">Rsub_10699</name>
</gene>
<evidence type="ECO:0000313" key="5">
    <source>
        <dbReference type="EMBL" id="GBF98199.1"/>
    </source>
</evidence>
<dbReference type="PROSITE" id="PS00189">
    <property type="entry name" value="LIPOYL"/>
    <property type="match status" value="1"/>
</dbReference>
<keyword evidence="6" id="KW-1185">Reference proteome</keyword>
<dbReference type="InterPro" id="IPR011053">
    <property type="entry name" value="Single_hybrid_motif"/>
</dbReference>
<dbReference type="EMBL" id="BDRX01000118">
    <property type="protein sequence ID" value="GBF98199.1"/>
    <property type="molecule type" value="Genomic_DNA"/>
</dbReference>
<evidence type="ECO:0000259" key="4">
    <source>
        <dbReference type="PROSITE" id="PS50968"/>
    </source>
</evidence>
<dbReference type="InterPro" id="IPR000089">
    <property type="entry name" value="Biotin_lipoyl"/>
</dbReference>
<evidence type="ECO:0000256" key="2">
    <source>
        <dbReference type="ARBA" id="ARBA00022823"/>
    </source>
</evidence>